<dbReference type="CDD" id="cd14752">
    <property type="entry name" value="GH31_N"/>
    <property type="match status" value="1"/>
</dbReference>
<reference evidence="2" key="1">
    <citation type="journal article" date="2022" name="Front. Microbiol.">
        <title>Mirubactin C rescues the lethal effect of cell wall biosynthesis mutations in Bacillus subtilis.</title>
        <authorList>
            <person name="Kepplinger B."/>
            <person name="Wen X."/>
            <person name="Tyler A.R."/>
            <person name="Kim B.Y."/>
            <person name="Brown J."/>
            <person name="Banks P."/>
            <person name="Dashti Y."/>
            <person name="Mackenzie E.S."/>
            <person name="Wills C."/>
            <person name="Kawai Y."/>
            <person name="Waldron K.J."/>
            <person name="Allenby N.E.E."/>
            <person name="Wu L.J."/>
            <person name="Hall M.J."/>
            <person name="Errington J."/>
        </authorList>
    </citation>
    <scope>NUCLEOTIDE SEQUENCE</scope>
    <source>
        <strain evidence="2">MDA8-470</strain>
    </source>
</reference>
<dbReference type="InterPro" id="IPR013780">
    <property type="entry name" value="Glyco_hydro_b"/>
</dbReference>
<dbReference type="SUPFAM" id="SSF74650">
    <property type="entry name" value="Galactose mutarotase-like"/>
    <property type="match status" value="1"/>
</dbReference>
<evidence type="ECO:0000313" key="3">
    <source>
        <dbReference type="Proteomes" id="UP001164963"/>
    </source>
</evidence>
<gene>
    <name evidence="2" type="ORF">NEH16_27095</name>
</gene>
<dbReference type="Gene3D" id="3.20.20.80">
    <property type="entry name" value="Glycosidases"/>
    <property type="match status" value="1"/>
</dbReference>
<dbReference type="GO" id="GO:0016787">
    <property type="term" value="F:hydrolase activity"/>
    <property type="evidence" value="ECO:0007669"/>
    <property type="project" value="UniProtKB-KW"/>
</dbReference>
<dbReference type="InterPro" id="IPR048395">
    <property type="entry name" value="Glyco_hydro_31_C"/>
</dbReference>
<dbReference type="RefSeq" id="WP_265545481.1">
    <property type="nucleotide sequence ID" value="NZ_CP098740.1"/>
</dbReference>
<accession>A0ABY6PYN3</accession>
<organism evidence="2 3">
    <name type="scientific">Streptomyces drozdowiczii</name>
    <dbReference type="NCBI Taxonomy" id="202862"/>
    <lineage>
        <taxon>Bacteria</taxon>
        <taxon>Bacillati</taxon>
        <taxon>Actinomycetota</taxon>
        <taxon>Actinomycetes</taxon>
        <taxon>Kitasatosporales</taxon>
        <taxon>Streptomycetaceae</taxon>
        <taxon>Streptomyces</taxon>
    </lineage>
</organism>
<dbReference type="InterPro" id="IPR011013">
    <property type="entry name" value="Gal_mutarotase_sf_dom"/>
</dbReference>
<dbReference type="EMBL" id="CP098740">
    <property type="protein sequence ID" value="UZK57266.1"/>
    <property type="molecule type" value="Genomic_DNA"/>
</dbReference>
<feature type="domain" description="Glycosyl hydrolase family 31 C-terminal" evidence="1">
    <location>
        <begin position="324"/>
        <end position="410"/>
    </location>
</feature>
<keyword evidence="2" id="KW-0378">Hydrolase</keyword>
<sequence>MNGRDLVRSVKSVGSKRGLRMVRRARADAWALPGRGAERARVPGPVTGAEPGPGGGVVRFARSELRIRVAVGGAVFWGWDGAGPGPSYAVDGEAPAADLRAVLEPGTDGGWQVVAERLTVAVSRHGAVELRTPGGVVLRRELPPRWWEPVAGGAARWVQRAEVAADARFFGLGGRAAGPRLRDGSYALGSTEPGGRFGPGDDPLYPTPPVQLVVADAGTHLVFYDNSWSGRMTLREGREGAGSGHDLLGASEVRVDGGPLRCWAVAGTPARVLAGWSALTGAAAVPPSARHWGEPWEFEPEALVERERLRPYAVTLARLAALTGAPCVRPLWWSAPGDRELRDCEDAFLLGDALLVAPVLEPGAVRRSVPLPPGRWYDTVSGAVYEGPGRAVVEAPLSRVPVLARAGAVIPVRGADGGLELEVWAPVAGRPGGGTVVRDAGDGREPVEVERYTSRLEGGRVVVEREGGAVHLPVRVRGV</sequence>
<dbReference type="SUPFAM" id="SSF51011">
    <property type="entry name" value="Glycosyl hydrolase domain"/>
    <property type="match status" value="1"/>
</dbReference>
<dbReference type="Gene3D" id="2.60.40.1180">
    <property type="entry name" value="Golgi alpha-mannosidase II"/>
    <property type="match status" value="1"/>
</dbReference>
<evidence type="ECO:0000259" key="1">
    <source>
        <dbReference type="Pfam" id="PF21365"/>
    </source>
</evidence>
<proteinExistence type="predicted"/>
<dbReference type="Gene3D" id="2.60.40.1760">
    <property type="entry name" value="glycosyl hydrolase (family 31)"/>
    <property type="match status" value="1"/>
</dbReference>
<dbReference type="Pfam" id="PF21365">
    <property type="entry name" value="Glyco_hydro_31_3rd"/>
    <property type="match status" value="1"/>
</dbReference>
<name>A0ABY6PYN3_9ACTN</name>
<dbReference type="PANTHER" id="PTHR22762:SF120">
    <property type="entry name" value="HETEROGLYCAN GLUCOSIDASE 1"/>
    <property type="match status" value="1"/>
</dbReference>
<dbReference type="PANTHER" id="PTHR22762">
    <property type="entry name" value="ALPHA-GLUCOSIDASE"/>
    <property type="match status" value="1"/>
</dbReference>
<dbReference type="Proteomes" id="UP001164963">
    <property type="component" value="Chromosome"/>
</dbReference>
<keyword evidence="3" id="KW-1185">Reference proteome</keyword>
<evidence type="ECO:0000313" key="2">
    <source>
        <dbReference type="EMBL" id="UZK57266.1"/>
    </source>
</evidence>
<protein>
    <submittedName>
        <fullName evidence="2">Glycoside hydrolase family 31 protein</fullName>
    </submittedName>
</protein>